<keyword evidence="1" id="KW-0472">Membrane</keyword>
<name>A0AA37T8K2_9HYPH</name>
<dbReference type="Proteomes" id="UP001157440">
    <property type="component" value="Unassembled WGS sequence"/>
</dbReference>
<keyword evidence="3" id="KW-1185">Reference proteome</keyword>
<keyword evidence="1" id="KW-0812">Transmembrane</keyword>
<sequence>MSAPVLMTTLFVGGLVAIPTLGKWAQQVTEALAFLLAVIIVMGAALYLCARWPDYYANPQMPVAATEPSGAD</sequence>
<evidence type="ECO:0000313" key="2">
    <source>
        <dbReference type="EMBL" id="GLS68766.1"/>
    </source>
</evidence>
<gene>
    <name evidence="2" type="ORF">GCM10007890_07780</name>
</gene>
<feature type="transmembrane region" description="Helical" evidence="1">
    <location>
        <begin position="32"/>
        <end position="50"/>
    </location>
</feature>
<dbReference type="RefSeq" id="WP_238196008.1">
    <property type="nucleotide sequence ID" value="NZ_BPQZ01000007.1"/>
</dbReference>
<dbReference type="EMBL" id="BSPL01000008">
    <property type="protein sequence ID" value="GLS68766.1"/>
    <property type="molecule type" value="Genomic_DNA"/>
</dbReference>
<comment type="caution">
    <text evidence="2">The sequence shown here is derived from an EMBL/GenBank/DDBJ whole genome shotgun (WGS) entry which is preliminary data.</text>
</comment>
<evidence type="ECO:0000313" key="3">
    <source>
        <dbReference type="Proteomes" id="UP001157440"/>
    </source>
</evidence>
<proteinExistence type="predicted"/>
<evidence type="ECO:0000256" key="1">
    <source>
        <dbReference type="SAM" id="Phobius"/>
    </source>
</evidence>
<reference evidence="3" key="1">
    <citation type="journal article" date="2019" name="Int. J. Syst. Evol. Microbiol.">
        <title>The Global Catalogue of Microorganisms (GCM) 10K type strain sequencing project: providing services to taxonomists for standard genome sequencing and annotation.</title>
        <authorList>
            <consortium name="The Broad Institute Genomics Platform"/>
            <consortium name="The Broad Institute Genome Sequencing Center for Infectious Disease"/>
            <person name="Wu L."/>
            <person name="Ma J."/>
        </authorList>
    </citation>
    <scope>NUCLEOTIDE SEQUENCE [LARGE SCALE GENOMIC DNA]</scope>
    <source>
        <strain evidence="3">NBRC 103632</strain>
    </source>
</reference>
<dbReference type="AlphaFoldDB" id="A0AA37T8K2"/>
<protein>
    <submittedName>
        <fullName evidence="2">Uncharacterized protein</fullName>
    </submittedName>
</protein>
<keyword evidence="1" id="KW-1133">Transmembrane helix</keyword>
<organism evidence="2 3">
    <name type="scientific">Methylobacterium tardum</name>
    <dbReference type="NCBI Taxonomy" id="374432"/>
    <lineage>
        <taxon>Bacteria</taxon>
        <taxon>Pseudomonadati</taxon>
        <taxon>Pseudomonadota</taxon>
        <taxon>Alphaproteobacteria</taxon>
        <taxon>Hyphomicrobiales</taxon>
        <taxon>Methylobacteriaceae</taxon>
        <taxon>Methylobacterium</taxon>
    </lineage>
</organism>
<accession>A0AA37T8K2</accession>